<comment type="subcellular location">
    <subcellularLocation>
        <location evidence="10">Cell inner membrane</location>
        <topology evidence="10">Multi-pass membrane protein</topology>
    </subcellularLocation>
    <subcellularLocation>
        <location evidence="1 9">Cell membrane</location>
        <topology evidence="1 9">Multi-pass membrane protein</topology>
    </subcellularLocation>
</comment>
<dbReference type="RefSeq" id="WP_132291952.1">
    <property type="nucleotide sequence ID" value="NZ_SKBM01000016.1"/>
</dbReference>
<evidence type="ECO:0000313" key="12">
    <source>
        <dbReference type="EMBL" id="TCZ58639.1"/>
    </source>
</evidence>
<dbReference type="GO" id="GO:0005886">
    <property type="term" value="C:plasma membrane"/>
    <property type="evidence" value="ECO:0007669"/>
    <property type="project" value="UniProtKB-SubCell"/>
</dbReference>
<feature type="transmembrane region" description="Helical" evidence="9">
    <location>
        <begin position="86"/>
        <end position="109"/>
    </location>
</feature>
<dbReference type="PROSITE" id="PS50928">
    <property type="entry name" value="ABC_TM1"/>
    <property type="match status" value="1"/>
</dbReference>
<dbReference type="SUPFAM" id="SSF161098">
    <property type="entry name" value="MetI-like"/>
    <property type="match status" value="1"/>
</dbReference>
<dbReference type="CDD" id="cd06261">
    <property type="entry name" value="TM_PBP2"/>
    <property type="match status" value="1"/>
</dbReference>
<keyword evidence="4 9" id="KW-0813">Transport</keyword>
<sequence length="284" mass="30993">MAEEAAPPERRAGADWVAHAVLILGVVLFALPLWIVLMGSTHDAATIGRGETPLLPGSEAAANYAAAWSRGTTGVPVGRMLWNSTVMAFCIAAGKIAISILSAYAVVFFRFPGRRLAFWAIFLTLMLPVEVRIFPTFKVVSDLGLVNTFPGLIIPIVASATATLLFRQFFLTIPDEFVEAAKMDGAGPLRFFRDVVLPLSRTNIAALFVILFVYGWNQYLWPLLVATSDEVETVVIGMVKMIGSESNTDWSLVMTTCVLALLPPVAVVLLMQRWFVKGLTETEK</sequence>
<dbReference type="InterPro" id="IPR000515">
    <property type="entry name" value="MetI-like"/>
</dbReference>
<name>A0A4R4DEM1_9PROT</name>
<accession>A0A4R4DEM1</accession>
<dbReference type="InterPro" id="IPR035906">
    <property type="entry name" value="MetI-like_sf"/>
</dbReference>
<keyword evidence="13" id="KW-1185">Reference proteome</keyword>
<dbReference type="PANTHER" id="PTHR43744:SF8">
    <property type="entry name" value="SN-GLYCEROL-3-PHOSPHATE TRANSPORT SYSTEM PERMEASE PROTEIN UGPE"/>
    <property type="match status" value="1"/>
</dbReference>
<evidence type="ECO:0000256" key="10">
    <source>
        <dbReference type="RuleBase" id="RU363056"/>
    </source>
</evidence>
<dbReference type="Gene3D" id="1.10.3720.10">
    <property type="entry name" value="MetI-like"/>
    <property type="match status" value="1"/>
</dbReference>
<dbReference type="OrthoDB" id="9815445at2"/>
<evidence type="ECO:0000256" key="8">
    <source>
        <dbReference type="ARBA" id="ARBA00023136"/>
    </source>
</evidence>
<feature type="transmembrane region" description="Helical" evidence="9">
    <location>
        <begin position="250"/>
        <end position="271"/>
    </location>
</feature>
<keyword evidence="6 9" id="KW-0812">Transmembrane</keyword>
<dbReference type="NCBIfam" id="NF008210">
    <property type="entry name" value="PRK10973.1"/>
    <property type="match status" value="1"/>
</dbReference>
<comment type="caution">
    <text evidence="12">The sequence shown here is derived from an EMBL/GenBank/DDBJ whole genome shotgun (WGS) entry which is preliminary data.</text>
</comment>
<dbReference type="Proteomes" id="UP000295023">
    <property type="component" value="Unassembled WGS sequence"/>
</dbReference>
<gene>
    <name evidence="10 12" type="primary">ugpE</name>
    <name evidence="12" type="ORF">EXY23_16620</name>
</gene>
<reference evidence="12 13" key="1">
    <citation type="submission" date="2019-03" db="EMBL/GenBank/DDBJ databases">
        <title>Paracraurococcus aquatilis NE82 genome sequence.</title>
        <authorList>
            <person name="Zhao Y."/>
            <person name="Du Z."/>
        </authorList>
    </citation>
    <scope>NUCLEOTIDE SEQUENCE [LARGE SCALE GENOMIC DNA]</scope>
    <source>
        <strain evidence="12 13">NE82</strain>
    </source>
</reference>
<evidence type="ECO:0000256" key="2">
    <source>
        <dbReference type="ARBA" id="ARBA00011557"/>
    </source>
</evidence>
<evidence type="ECO:0000259" key="11">
    <source>
        <dbReference type="PROSITE" id="PS50928"/>
    </source>
</evidence>
<evidence type="ECO:0000256" key="5">
    <source>
        <dbReference type="ARBA" id="ARBA00022475"/>
    </source>
</evidence>
<evidence type="ECO:0000256" key="9">
    <source>
        <dbReference type="RuleBase" id="RU363032"/>
    </source>
</evidence>
<comment type="similarity">
    <text evidence="9">Belongs to the binding-protein-dependent transport system permease family.</text>
</comment>
<evidence type="ECO:0000256" key="7">
    <source>
        <dbReference type="ARBA" id="ARBA00022989"/>
    </source>
</evidence>
<keyword evidence="5 10" id="KW-1003">Cell membrane</keyword>
<feature type="transmembrane region" description="Helical" evidence="9">
    <location>
        <begin position="149"/>
        <end position="170"/>
    </location>
</feature>
<feature type="transmembrane region" description="Helical" evidence="9">
    <location>
        <begin position="191"/>
        <end position="214"/>
    </location>
</feature>
<dbReference type="PANTHER" id="PTHR43744">
    <property type="entry name" value="ABC TRANSPORTER PERMEASE PROTEIN MG189-RELATED-RELATED"/>
    <property type="match status" value="1"/>
</dbReference>
<keyword evidence="10" id="KW-0997">Cell inner membrane</keyword>
<evidence type="ECO:0000256" key="6">
    <source>
        <dbReference type="ARBA" id="ARBA00022692"/>
    </source>
</evidence>
<evidence type="ECO:0000256" key="1">
    <source>
        <dbReference type="ARBA" id="ARBA00004651"/>
    </source>
</evidence>
<dbReference type="Pfam" id="PF00528">
    <property type="entry name" value="BPD_transp_1"/>
    <property type="match status" value="1"/>
</dbReference>
<comment type="subunit">
    <text evidence="2 10">The complex is composed of two ATP-binding proteins (UgpC), two transmembrane proteins (UgpA and UgpE) and a solute-binding protein (UgpB).</text>
</comment>
<dbReference type="GO" id="GO:0055085">
    <property type="term" value="P:transmembrane transport"/>
    <property type="evidence" value="ECO:0007669"/>
    <property type="project" value="InterPro"/>
</dbReference>
<comment type="function">
    <text evidence="10">Part of the ABC transporter complex UgpBAEC involved in sn-glycerol-3-phosphate (G3P) import. Probably responsible for the translocation of the substrate across the membrane.</text>
</comment>
<evidence type="ECO:0000256" key="4">
    <source>
        <dbReference type="ARBA" id="ARBA00022448"/>
    </source>
</evidence>
<keyword evidence="7 9" id="KW-1133">Transmembrane helix</keyword>
<proteinExistence type="inferred from homology"/>
<feature type="transmembrane region" description="Helical" evidence="9">
    <location>
        <begin position="16"/>
        <end position="37"/>
    </location>
</feature>
<dbReference type="AlphaFoldDB" id="A0A4R4DEM1"/>
<evidence type="ECO:0000256" key="3">
    <source>
        <dbReference type="ARBA" id="ARBA00020515"/>
    </source>
</evidence>
<evidence type="ECO:0000313" key="13">
    <source>
        <dbReference type="Proteomes" id="UP000295023"/>
    </source>
</evidence>
<keyword evidence="8 9" id="KW-0472">Membrane</keyword>
<dbReference type="EMBL" id="SKBM01000016">
    <property type="protein sequence ID" value="TCZ58639.1"/>
    <property type="molecule type" value="Genomic_DNA"/>
</dbReference>
<feature type="domain" description="ABC transmembrane type-1" evidence="11">
    <location>
        <begin position="81"/>
        <end position="271"/>
    </location>
</feature>
<protein>
    <recommendedName>
        <fullName evidence="3 10">sn-glycerol-3-phosphate transport system permease protein UgpE</fullName>
    </recommendedName>
</protein>
<feature type="transmembrane region" description="Helical" evidence="9">
    <location>
        <begin position="116"/>
        <end position="137"/>
    </location>
</feature>
<organism evidence="12 13">
    <name type="scientific">Roseicella aquatilis</name>
    <dbReference type="NCBI Taxonomy" id="2527868"/>
    <lineage>
        <taxon>Bacteria</taxon>
        <taxon>Pseudomonadati</taxon>
        <taxon>Pseudomonadota</taxon>
        <taxon>Alphaproteobacteria</taxon>
        <taxon>Acetobacterales</taxon>
        <taxon>Roseomonadaceae</taxon>
        <taxon>Roseicella</taxon>
    </lineage>
</organism>